<reference evidence="1 2" key="1">
    <citation type="journal article" date="2020" name="Cell">
        <title>Large-Scale Comparative Analyses of Tick Genomes Elucidate Their Genetic Diversity and Vector Capacities.</title>
        <authorList>
            <consortium name="Tick Genome and Microbiome Consortium (TIGMIC)"/>
            <person name="Jia N."/>
            <person name="Wang J."/>
            <person name="Shi W."/>
            <person name="Du L."/>
            <person name="Sun Y."/>
            <person name="Zhan W."/>
            <person name="Jiang J.F."/>
            <person name="Wang Q."/>
            <person name="Zhang B."/>
            <person name="Ji P."/>
            <person name="Bell-Sakyi L."/>
            <person name="Cui X.M."/>
            <person name="Yuan T.T."/>
            <person name="Jiang B.G."/>
            <person name="Yang W.F."/>
            <person name="Lam T.T."/>
            <person name="Chang Q.C."/>
            <person name="Ding S.J."/>
            <person name="Wang X.J."/>
            <person name="Zhu J.G."/>
            <person name="Ruan X.D."/>
            <person name="Zhao L."/>
            <person name="Wei J.T."/>
            <person name="Ye R.Z."/>
            <person name="Que T.C."/>
            <person name="Du C.H."/>
            <person name="Zhou Y.H."/>
            <person name="Cheng J.X."/>
            <person name="Dai P.F."/>
            <person name="Guo W.B."/>
            <person name="Han X.H."/>
            <person name="Huang E.J."/>
            <person name="Li L.F."/>
            <person name="Wei W."/>
            <person name="Gao Y.C."/>
            <person name="Liu J.Z."/>
            <person name="Shao H.Z."/>
            <person name="Wang X."/>
            <person name="Wang C.C."/>
            <person name="Yang T.C."/>
            <person name="Huo Q.B."/>
            <person name="Li W."/>
            <person name="Chen H.Y."/>
            <person name="Chen S.E."/>
            <person name="Zhou L.G."/>
            <person name="Ni X.B."/>
            <person name="Tian J.H."/>
            <person name="Sheng Y."/>
            <person name="Liu T."/>
            <person name="Pan Y.S."/>
            <person name="Xia L.Y."/>
            <person name="Li J."/>
            <person name="Zhao F."/>
            <person name="Cao W.C."/>
        </authorList>
    </citation>
    <scope>NUCLEOTIDE SEQUENCE [LARGE SCALE GENOMIC DNA]</scope>
    <source>
        <strain evidence="1">HaeL-2018</strain>
    </source>
</reference>
<name>A0A9J6GHA2_HAELO</name>
<dbReference type="EMBL" id="JABSTR010000007">
    <property type="protein sequence ID" value="KAH9374730.1"/>
    <property type="molecule type" value="Genomic_DNA"/>
</dbReference>
<proteinExistence type="predicted"/>
<sequence>MVPRTRGQPSVFALNIYSPPNYRRDTLEYLVMKAQSTGGRNSRVIIGDITTALLVWGYKLHTTTQQHRLTVLTDPTNPTRTGNSITRDTSRNLVLIKNFPQAEWQNLEEPLGSYYYIVPTIILTAPLRRILKSTKMTDWTTFRQPTSQSGTTT</sequence>
<comment type="caution">
    <text evidence="1">The sequence shown here is derived from an EMBL/GenBank/DDBJ whole genome shotgun (WGS) entry which is preliminary data.</text>
</comment>
<gene>
    <name evidence="1" type="ORF">HPB48_022192</name>
</gene>
<organism evidence="1 2">
    <name type="scientific">Haemaphysalis longicornis</name>
    <name type="common">Bush tick</name>
    <dbReference type="NCBI Taxonomy" id="44386"/>
    <lineage>
        <taxon>Eukaryota</taxon>
        <taxon>Metazoa</taxon>
        <taxon>Ecdysozoa</taxon>
        <taxon>Arthropoda</taxon>
        <taxon>Chelicerata</taxon>
        <taxon>Arachnida</taxon>
        <taxon>Acari</taxon>
        <taxon>Parasitiformes</taxon>
        <taxon>Ixodida</taxon>
        <taxon>Ixodoidea</taxon>
        <taxon>Ixodidae</taxon>
        <taxon>Haemaphysalinae</taxon>
        <taxon>Haemaphysalis</taxon>
    </lineage>
</organism>
<dbReference type="AlphaFoldDB" id="A0A9J6GHA2"/>
<protein>
    <submittedName>
        <fullName evidence="1">Uncharacterized protein</fullName>
    </submittedName>
</protein>
<evidence type="ECO:0000313" key="1">
    <source>
        <dbReference type="EMBL" id="KAH9374730.1"/>
    </source>
</evidence>
<dbReference type="VEuPathDB" id="VectorBase:HLOH_057268"/>
<dbReference type="Proteomes" id="UP000821853">
    <property type="component" value="Chromosome 5"/>
</dbReference>
<accession>A0A9J6GHA2</accession>
<evidence type="ECO:0000313" key="2">
    <source>
        <dbReference type="Proteomes" id="UP000821853"/>
    </source>
</evidence>
<keyword evidence="2" id="KW-1185">Reference proteome</keyword>
<dbReference type="OrthoDB" id="415822at2759"/>